<evidence type="ECO:0000256" key="1">
    <source>
        <dbReference type="SAM" id="MobiDB-lite"/>
    </source>
</evidence>
<dbReference type="KEGG" id="nwi:Nwi_2826"/>
<dbReference type="EMBL" id="CP000115">
    <property type="protein sequence ID" value="ABA06079.1"/>
    <property type="molecule type" value="Genomic_DNA"/>
</dbReference>
<organism evidence="2 3">
    <name type="scientific">Nitrobacter winogradskyi (strain ATCC 25391 / DSM 10237 / CIP 104748 / NCIMB 11846 / Nb-255)</name>
    <dbReference type="NCBI Taxonomy" id="323098"/>
    <lineage>
        <taxon>Bacteria</taxon>
        <taxon>Pseudomonadati</taxon>
        <taxon>Pseudomonadota</taxon>
        <taxon>Alphaproteobacteria</taxon>
        <taxon>Hyphomicrobiales</taxon>
        <taxon>Nitrobacteraceae</taxon>
        <taxon>Nitrobacter</taxon>
    </lineage>
</organism>
<feature type="region of interest" description="Disordered" evidence="1">
    <location>
        <begin position="1"/>
        <end position="36"/>
    </location>
</feature>
<accession>Q3SNR2</accession>
<dbReference type="STRING" id="323098.Nwi_2826"/>
<dbReference type="Pfam" id="PF18906">
    <property type="entry name" value="Phage_tube_2"/>
    <property type="match status" value="1"/>
</dbReference>
<evidence type="ECO:0000313" key="3">
    <source>
        <dbReference type="Proteomes" id="UP000002531"/>
    </source>
</evidence>
<reference evidence="2 3" key="1">
    <citation type="journal article" date="2006" name="Appl. Environ. Microbiol.">
        <title>Genome sequence of the chemolithoautotrophic nitrite-oxidizing bacterium Nitrobacter winogradskyi Nb-255.</title>
        <authorList>
            <person name="Starkenburg S.R."/>
            <person name="Chain P.S."/>
            <person name="Sayavedra-Soto L.A."/>
            <person name="Hauser L."/>
            <person name="Land M.L."/>
            <person name="Larimer F.W."/>
            <person name="Malfatti S.A."/>
            <person name="Klotz M.G."/>
            <person name="Bottomley P.J."/>
            <person name="Arp D.J."/>
            <person name="Hickey W.J."/>
        </authorList>
    </citation>
    <scope>NUCLEOTIDE SEQUENCE [LARGE SCALE GENOMIC DNA]</scope>
    <source>
        <strain evidence="3">ATCC 25391 / DSM 10237 / CIP 104748 / NCIMB 11846 / Nb-255</strain>
    </source>
</reference>
<dbReference type="InterPro" id="IPR044000">
    <property type="entry name" value="Phage_tube_2"/>
</dbReference>
<dbReference type="eggNOG" id="ENOG502Z80P">
    <property type="taxonomic scope" value="Bacteria"/>
</dbReference>
<dbReference type="HOGENOM" id="CLU_051803_0_0_5"/>
<dbReference type="Proteomes" id="UP000002531">
    <property type="component" value="Chromosome"/>
</dbReference>
<dbReference type="AlphaFoldDB" id="Q3SNR2"/>
<sequence>MGGGGGPTARRSAGGWRGQPEGGRHPGGTALFHSRPARLNPFDKETDMARAQGARARMALAFETTYGTPPGSGYTRMPFASATLGAEQPLLNSELLGYGRDPLAPIKDAVTADGDVVVPIDAEAFGFWLKAAFGAPTTTGSSPGPYTHTFQSGSWTLPSMAIETAMPEVPRYAMYSGVVLDQLSWQMQRSGLLTATARLVAQGETVATTSGAGTPAELDLIRFGHFNGSIKRNGTALGNVVSTEITYANNLDRIETIRADGMIDGADPSIAALTGRTEVRFADSTLVSQAIGGTPCELEFAYGLTSGQSFTFTVHAVYLPRPRIEISGPQGVQASFDWQAARDAALGRMCTAVLVNDIESY</sequence>
<name>Q3SNR2_NITWN</name>
<protein>
    <submittedName>
        <fullName evidence="2">Uncharacterized protein</fullName>
    </submittedName>
</protein>
<proteinExistence type="predicted"/>
<gene>
    <name evidence="2" type="ordered locus">Nwi_2826</name>
</gene>
<keyword evidence="3" id="KW-1185">Reference proteome</keyword>
<evidence type="ECO:0000313" key="2">
    <source>
        <dbReference type="EMBL" id="ABA06079.1"/>
    </source>
</evidence>